<dbReference type="InterPro" id="IPR045851">
    <property type="entry name" value="AMP-bd_C_sf"/>
</dbReference>
<dbReference type="Gene3D" id="3.30.300.30">
    <property type="match status" value="1"/>
</dbReference>
<dbReference type="STRING" id="644966.Tmar_0394"/>
<evidence type="ECO:0000256" key="1">
    <source>
        <dbReference type="ARBA" id="ARBA00006432"/>
    </source>
</evidence>
<keyword evidence="8" id="KW-1185">Reference proteome</keyword>
<accession>E6SG99</accession>
<evidence type="ECO:0000256" key="4">
    <source>
        <dbReference type="ARBA" id="ARBA00023098"/>
    </source>
</evidence>
<dbReference type="Pfam" id="PF00501">
    <property type="entry name" value="AMP-binding"/>
    <property type="match status" value="1"/>
</dbReference>
<keyword evidence="4" id="KW-0443">Lipid metabolism</keyword>
<dbReference type="InterPro" id="IPR042099">
    <property type="entry name" value="ANL_N_sf"/>
</dbReference>
<dbReference type="InterPro" id="IPR020845">
    <property type="entry name" value="AMP-binding_CS"/>
</dbReference>
<dbReference type="InterPro" id="IPR025110">
    <property type="entry name" value="AMP-bd_C"/>
</dbReference>
<dbReference type="FunFam" id="3.30.300.30:FF:000008">
    <property type="entry name" value="2,3-dihydroxybenzoate-AMP ligase"/>
    <property type="match status" value="1"/>
</dbReference>
<feature type="domain" description="AMP-binding enzyme C-terminal" evidence="6">
    <location>
        <begin position="454"/>
        <end position="528"/>
    </location>
</feature>
<evidence type="ECO:0000256" key="3">
    <source>
        <dbReference type="ARBA" id="ARBA00022832"/>
    </source>
</evidence>
<organism evidence="7 8">
    <name type="scientific">Thermaerobacter marianensis (strain ATCC 700841 / DSM 12885 / JCM 10246 / 7p75a)</name>
    <dbReference type="NCBI Taxonomy" id="644966"/>
    <lineage>
        <taxon>Bacteria</taxon>
        <taxon>Bacillati</taxon>
        <taxon>Bacillota</taxon>
        <taxon>Clostridia</taxon>
        <taxon>Eubacteriales</taxon>
        <taxon>Clostridiales Family XVII. Incertae Sedis</taxon>
        <taxon>Thermaerobacter</taxon>
    </lineage>
</organism>
<dbReference type="eggNOG" id="COG0318">
    <property type="taxonomic scope" value="Bacteria"/>
</dbReference>
<proteinExistence type="inferred from homology"/>
<keyword evidence="3" id="KW-0276">Fatty acid metabolism</keyword>
<evidence type="ECO:0000313" key="7">
    <source>
        <dbReference type="EMBL" id="ADU50516.1"/>
    </source>
</evidence>
<dbReference type="InterPro" id="IPR000873">
    <property type="entry name" value="AMP-dep_synth/lig_dom"/>
</dbReference>
<dbReference type="HOGENOM" id="CLU_000022_59_5_9"/>
<dbReference type="PROSITE" id="PS00455">
    <property type="entry name" value="AMP_BINDING"/>
    <property type="match status" value="1"/>
</dbReference>
<evidence type="ECO:0000259" key="6">
    <source>
        <dbReference type="Pfam" id="PF13193"/>
    </source>
</evidence>
<name>E6SG99_THEM7</name>
<sequence>MLQGLMMDFPLTLLTIFRRAEALFGHREIVTRLPDKSFHRYTYRDFTQRARRLAVALQELGVGRGDRVATLMWNQYQHLEAYFGIPAAGAVLHTLNLRLHPSELAYIVQHAGDKVLIVDRTLLPLYQQFKDHVQLEHVIVVGGSVPAAAGPDGGTLLDYEELLAAADPSRYREPDLDEREAAAMCYTSGTTGRPKGVLYSHRALVLHSLGTALPDGVGIGEADCCLPVVPMFHANAWGMPFTATMVGAKQVFPGPHLDPVSLLEDFAQERVTVTAGVPTIWLGILQELDKNPGRWDLSSLRAMLIGGSAAPKGMIRGFQERHGLRVVHGWGMTETSPVGTISRLPADLAGAPADVQYEVRAKQGRPLPLVEIRARNEQGIVPWDGQTMGELEIRGPWIAAAYYNAPEAADRWTDDGWLRTGDIVTIDPRGFVEIKDRDKDLVKSGGEWISSVALENELMAHPAVAEAAVIAVHHPKWQERPLAVVVLKEGHTATKEELIEFLRPKFAKWWLPDDVVFVPEIPRTSTGKFLKAALRERFRDHLVAGG</sequence>
<dbReference type="PANTHER" id="PTHR43859:SF4">
    <property type="entry name" value="BUTANOATE--COA LIGASE AAE1-RELATED"/>
    <property type="match status" value="1"/>
</dbReference>
<keyword evidence="2 7" id="KW-0436">Ligase</keyword>
<evidence type="ECO:0000259" key="5">
    <source>
        <dbReference type="Pfam" id="PF00501"/>
    </source>
</evidence>
<dbReference type="SUPFAM" id="SSF56801">
    <property type="entry name" value="Acetyl-CoA synthetase-like"/>
    <property type="match status" value="1"/>
</dbReference>
<dbReference type="NCBIfam" id="NF004837">
    <property type="entry name" value="PRK06187.1"/>
    <property type="match status" value="1"/>
</dbReference>
<reference evidence="8" key="2">
    <citation type="journal article" date="2010" name="Stand. Genomic Sci.">
        <title>Complete genome sequence of Thermaerobacter marianensis type strain (7p75aT).</title>
        <authorList>
            <person name="Han C."/>
            <person name="Gu W."/>
            <person name="Zhang X."/>
            <person name="Lapidus A."/>
            <person name="Nolan M."/>
            <person name="Copeland A."/>
            <person name="Lucas S."/>
            <person name="Glavina Del Rio T."/>
            <person name="Tice H."/>
            <person name="Cheng J."/>
            <person name="Tapia R."/>
            <person name="Goodwin L."/>
            <person name="Pitluck S."/>
            <person name="Pagani I."/>
            <person name="Ivanova N."/>
            <person name="Mavromatis K."/>
            <person name="Mikhailova N."/>
            <person name="Pati A."/>
            <person name="Chen A."/>
            <person name="Palaniappan K."/>
            <person name="Land M."/>
            <person name="Hauser L."/>
            <person name="Chang Y."/>
            <person name="Jeffries C."/>
            <person name="Schneider S."/>
            <person name="Rohde M."/>
            <person name="Goker M."/>
            <person name="Pukall R."/>
            <person name="Woyke T."/>
            <person name="Bristow J."/>
            <person name="Eisen J."/>
            <person name="Markowitz V."/>
            <person name="Hugenholtz P."/>
            <person name="Kyrpides N."/>
            <person name="Klenk H."/>
            <person name="Detter J."/>
        </authorList>
    </citation>
    <scope>NUCLEOTIDE SEQUENCE [LARGE SCALE GENOMIC DNA]</scope>
    <source>
        <strain evidence="8">ATCC 700841 / DSM 12885 / JCM 10246 / 7p75a</strain>
    </source>
</reference>
<dbReference type="PANTHER" id="PTHR43859">
    <property type="entry name" value="ACYL-ACTIVATING ENZYME"/>
    <property type="match status" value="1"/>
</dbReference>
<evidence type="ECO:0000256" key="2">
    <source>
        <dbReference type="ARBA" id="ARBA00022598"/>
    </source>
</evidence>
<dbReference type="GO" id="GO:0016874">
    <property type="term" value="F:ligase activity"/>
    <property type="evidence" value="ECO:0007669"/>
    <property type="project" value="UniProtKB-KW"/>
</dbReference>
<dbReference type="AlphaFoldDB" id="E6SG99"/>
<reference evidence="7 8" key="1">
    <citation type="journal article" date="2010" name="Stand. Genomic Sci.">
        <title>Complete genome sequence of Thermaerobacter marianensis type strain (7p75a).</title>
        <authorList>
            <person name="Han C."/>
            <person name="Gu W."/>
            <person name="Zhang X."/>
            <person name="Lapidus A."/>
            <person name="Nolan M."/>
            <person name="Copeland A."/>
            <person name="Lucas S."/>
            <person name="Del Rio T.G."/>
            <person name="Tice H."/>
            <person name="Cheng J.F."/>
            <person name="Tapia R."/>
            <person name="Goodwin L."/>
            <person name="Pitluck S."/>
            <person name="Pagani I."/>
            <person name="Ivanova N."/>
            <person name="Mavromatis K."/>
            <person name="Mikhailova N."/>
            <person name="Pati A."/>
            <person name="Chen A."/>
            <person name="Palaniappan K."/>
            <person name="Land M."/>
            <person name="Hauser L."/>
            <person name="Chang Y.J."/>
            <person name="Jeffries C.D."/>
            <person name="Schneider S."/>
            <person name="Rohde M."/>
            <person name="Goker M."/>
            <person name="Pukall R."/>
            <person name="Woyke T."/>
            <person name="Bristow J."/>
            <person name="Eisen J.A."/>
            <person name="Markowitz V."/>
            <person name="Hugenholtz P."/>
            <person name="Kyrpides N.C."/>
            <person name="Klenk H.P."/>
            <person name="Detter J.C."/>
        </authorList>
    </citation>
    <scope>NUCLEOTIDE SEQUENCE [LARGE SCALE GENOMIC DNA]</scope>
    <source>
        <strain evidence="8">ATCC 700841 / DSM 12885 / JCM 10246 / 7p75a</strain>
    </source>
</reference>
<comment type="similarity">
    <text evidence="1">Belongs to the ATP-dependent AMP-binding enzyme family.</text>
</comment>
<dbReference type="Pfam" id="PF13193">
    <property type="entry name" value="AMP-binding_C"/>
    <property type="match status" value="1"/>
</dbReference>
<protein>
    <submittedName>
        <fullName evidence="7">AMP-dependent synthetase and ligase</fullName>
    </submittedName>
</protein>
<dbReference type="GO" id="GO:0006631">
    <property type="term" value="P:fatty acid metabolic process"/>
    <property type="evidence" value="ECO:0007669"/>
    <property type="project" value="UniProtKB-KW"/>
</dbReference>
<dbReference type="CDD" id="cd12119">
    <property type="entry name" value="ttLC_FACS_AlkK_like"/>
    <property type="match status" value="1"/>
</dbReference>
<dbReference type="Proteomes" id="UP000008915">
    <property type="component" value="Chromosome"/>
</dbReference>
<dbReference type="KEGG" id="tmr:Tmar_0394"/>
<gene>
    <name evidence="7" type="ordered locus">Tmar_0394</name>
</gene>
<dbReference type="Gene3D" id="3.40.50.12780">
    <property type="entry name" value="N-terminal domain of ligase-like"/>
    <property type="match status" value="1"/>
</dbReference>
<feature type="domain" description="AMP-dependent synthetase/ligase" evidence="5">
    <location>
        <begin position="24"/>
        <end position="403"/>
    </location>
</feature>
<dbReference type="EMBL" id="CP002344">
    <property type="protein sequence ID" value="ADU50516.1"/>
    <property type="molecule type" value="Genomic_DNA"/>
</dbReference>
<evidence type="ECO:0000313" key="8">
    <source>
        <dbReference type="Proteomes" id="UP000008915"/>
    </source>
</evidence>